<organism evidence="1">
    <name type="scientific">hydrothermal vent metagenome</name>
    <dbReference type="NCBI Taxonomy" id="652676"/>
    <lineage>
        <taxon>unclassified sequences</taxon>
        <taxon>metagenomes</taxon>
        <taxon>ecological metagenomes</taxon>
    </lineage>
</organism>
<accession>A0A3B1DSZ7</accession>
<proteinExistence type="predicted"/>
<evidence type="ECO:0000313" key="1">
    <source>
        <dbReference type="EMBL" id="VAY87474.1"/>
    </source>
</evidence>
<dbReference type="AlphaFoldDB" id="A0A3B1DSZ7"/>
<reference evidence="1" key="1">
    <citation type="submission" date="2018-10" db="EMBL/GenBank/DDBJ databases">
        <authorList>
            <person name="Aoki K."/>
        </authorList>
    </citation>
    <scope>NUCLEOTIDE SEQUENCE</scope>
</reference>
<name>A0A3B1DSZ7_9ZZZZ</name>
<dbReference type="EMBL" id="UOYO01000026">
    <property type="protein sequence ID" value="VAY87474.1"/>
    <property type="molecule type" value="Genomic_DNA"/>
</dbReference>
<protein>
    <submittedName>
        <fullName evidence="1">Uncharacterized protein</fullName>
    </submittedName>
</protein>
<gene>
    <name evidence="1" type="ORF">MNB_ARC-1_405</name>
</gene>
<sequence>MKINILLCTFIILHINGFKLNAETKLYKFKQSPKIIDSSTQTLVTIKNNGKTKQIIYPKKLATKNMLRSTSLIKKGVILSFGRDINIDIDNLENKYKIKFVKKLGISYYQFKNNSIYDDQQLILRIIADEKRIKDIRPNWPEKLSLY</sequence>